<feature type="region of interest" description="Disordered" evidence="1">
    <location>
        <begin position="1"/>
        <end position="22"/>
    </location>
</feature>
<feature type="compositionally biased region" description="Polar residues" evidence="1">
    <location>
        <begin position="1"/>
        <end position="16"/>
    </location>
</feature>
<feature type="region of interest" description="Disordered" evidence="1">
    <location>
        <begin position="113"/>
        <end position="137"/>
    </location>
</feature>
<reference evidence="2 3" key="1">
    <citation type="submission" date="2014-02" db="EMBL/GenBank/DDBJ databases">
        <title>The genome sequence of the entomopathogenic fungus Metarhizium robertsii ARSEF 2575.</title>
        <authorList>
            <person name="Giuliano Garisto Donzelli B."/>
            <person name="Roe B.A."/>
            <person name="Macmil S.L."/>
            <person name="Krasnoff S.B."/>
            <person name="Gibson D.M."/>
        </authorList>
    </citation>
    <scope>NUCLEOTIDE SEQUENCE [LARGE SCALE GENOMIC DNA]</scope>
    <source>
        <strain evidence="2 3">ARSEF 2575</strain>
    </source>
</reference>
<protein>
    <submittedName>
        <fullName evidence="2">Uncharacterized protein</fullName>
    </submittedName>
</protein>
<dbReference type="Proteomes" id="UP000030151">
    <property type="component" value="Unassembled WGS sequence"/>
</dbReference>
<dbReference type="AlphaFoldDB" id="A0A0A1UZN4"/>
<proteinExistence type="predicted"/>
<evidence type="ECO:0000256" key="1">
    <source>
        <dbReference type="SAM" id="MobiDB-lite"/>
    </source>
</evidence>
<dbReference type="HOGENOM" id="CLU_1555639_0_0_1"/>
<sequence length="172" mass="18339">MQSEARQNKCQNARQQNDARDASDLGLAAMQGNSEVLTKGRVVFCEEDARGDCMGEFGWEICMGEEEGRESLFTMGGPGGQRASDCVGATVCVLKVVNVGSVESRVELAFGPGSTFGPPAHPPEQTPSTRPQLPASPLLNLPACPEGPWTASVAGELHTLRVKYSSTAFYDF</sequence>
<accession>A0A0A1UZN4</accession>
<evidence type="ECO:0000313" key="2">
    <source>
        <dbReference type="EMBL" id="EXV03025.1"/>
    </source>
</evidence>
<name>A0A0A1UZN4_9HYPO</name>
<evidence type="ECO:0000313" key="3">
    <source>
        <dbReference type="Proteomes" id="UP000030151"/>
    </source>
</evidence>
<dbReference type="EMBL" id="JELW01000004">
    <property type="protein sequence ID" value="EXV03025.1"/>
    <property type="molecule type" value="Genomic_DNA"/>
</dbReference>
<organism evidence="2 3">
    <name type="scientific">Metarhizium robertsii</name>
    <dbReference type="NCBI Taxonomy" id="568076"/>
    <lineage>
        <taxon>Eukaryota</taxon>
        <taxon>Fungi</taxon>
        <taxon>Dikarya</taxon>
        <taxon>Ascomycota</taxon>
        <taxon>Pezizomycotina</taxon>
        <taxon>Sordariomycetes</taxon>
        <taxon>Hypocreomycetidae</taxon>
        <taxon>Hypocreales</taxon>
        <taxon>Clavicipitaceae</taxon>
        <taxon>Metarhizium</taxon>
    </lineage>
</organism>
<gene>
    <name evidence="2" type="ORF">X797_004148</name>
</gene>
<comment type="caution">
    <text evidence="2">The sequence shown here is derived from an EMBL/GenBank/DDBJ whole genome shotgun (WGS) entry which is preliminary data.</text>
</comment>